<sequence length="261" mass="28197">MPPALSCSPPLLLLPHSSCSTNLPAPAPQTGNPTQAEDPTSVSPVTHPPIFILHLHPPIIHPPSFILIIHPPISSSSIIHLPSFISCIHPHIIHPPILSSPSFILPSFILPSLSPHRSSWPTPQASNSTKADDDQFTWDWAIPKREWVFGRTAASSTGGASLTPEEASIGGFKGICVVVDSPCSFLHSSASASICSLIDAHFWFNSFFFQSKVLVFMGEALPRASFVTTTSGQPVLKSFREVDEVDPAITVIWLQCNLTFT</sequence>
<comment type="caution">
    <text evidence="2">The sequence shown here is derived from an EMBL/GenBank/DDBJ whole genome shotgun (WGS) entry which is preliminary data.</text>
</comment>
<evidence type="ECO:0000256" key="1">
    <source>
        <dbReference type="SAM" id="MobiDB-lite"/>
    </source>
</evidence>
<name>A0A9P6DWS0_9AGAM</name>
<gene>
    <name evidence="2" type="ORF">BS47DRAFT_1362000</name>
</gene>
<reference evidence="2" key="1">
    <citation type="journal article" date="2020" name="Nat. Commun.">
        <title>Large-scale genome sequencing of mycorrhizal fungi provides insights into the early evolution of symbiotic traits.</title>
        <authorList>
            <person name="Miyauchi S."/>
            <person name="Kiss E."/>
            <person name="Kuo A."/>
            <person name="Drula E."/>
            <person name="Kohler A."/>
            <person name="Sanchez-Garcia M."/>
            <person name="Morin E."/>
            <person name="Andreopoulos B."/>
            <person name="Barry K.W."/>
            <person name="Bonito G."/>
            <person name="Buee M."/>
            <person name="Carver A."/>
            <person name="Chen C."/>
            <person name="Cichocki N."/>
            <person name="Clum A."/>
            <person name="Culley D."/>
            <person name="Crous P.W."/>
            <person name="Fauchery L."/>
            <person name="Girlanda M."/>
            <person name="Hayes R.D."/>
            <person name="Keri Z."/>
            <person name="LaButti K."/>
            <person name="Lipzen A."/>
            <person name="Lombard V."/>
            <person name="Magnuson J."/>
            <person name="Maillard F."/>
            <person name="Murat C."/>
            <person name="Nolan M."/>
            <person name="Ohm R.A."/>
            <person name="Pangilinan J."/>
            <person name="Pereira M.F."/>
            <person name="Perotto S."/>
            <person name="Peter M."/>
            <person name="Pfister S."/>
            <person name="Riley R."/>
            <person name="Sitrit Y."/>
            <person name="Stielow J.B."/>
            <person name="Szollosi G."/>
            <person name="Zifcakova L."/>
            <person name="Stursova M."/>
            <person name="Spatafora J.W."/>
            <person name="Tedersoo L."/>
            <person name="Vaario L.M."/>
            <person name="Yamada A."/>
            <person name="Yan M."/>
            <person name="Wang P."/>
            <person name="Xu J."/>
            <person name="Bruns T."/>
            <person name="Baldrian P."/>
            <person name="Vilgalys R."/>
            <person name="Dunand C."/>
            <person name="Henrissat B."/>
            <person name="Grigoriev I.V."/>
            <person name="Hibbett D."/>
            <person name="Nagy L.G."/>
            <person name="Martin F.M."/>
        </authorList>
    </citation>
    <scope>NUCLEOTIDE SEQUENCE</scope>
    <source>
        <strain evidence="2">UP504</strain>
    </source>
</reference>
<feature type="region of interest" description="Disordered" evidence="1">
    <location>
        <begin position="23"/>
        <end position="42"/>
    </location>
</feature>
<evidence type="ECO:0000313" key="2">
    <source>
        <dbReference type="EMBL" id="KAF9514044.1"/>
    </source>
</evidence>
<feature type="compositionally biased region" description="Polar residues" evidence="1">
    <location>
        <begin position="29"/>
        <end position="42"/>
    </location>
</feature>
<organism evidence="2 3">
    <name type="scientific">Hydnum rufescens UP504</name>
    <dbReference type="NCBI Taxonomy" id="1448309"/>
    <lineage>
        <taxon>Eukaryota</taxon>
        <taxon>Fungi</taxon>
        <taxon>Dikarya</taxon>
        <taxon>Basidiomycota</taxon>
        <taxon>Agaricomycotina</taxon>
        <taxon>Agaricomycetes</taxon>
        <taxon>Cantharellales</taxon>
        <taxon>Hydnaceae</taxon>
        <taxon>Hydnum</taxon>
    </lineage>
</organism>
<evidence type="ECO:0000313" key="3">
    <source>
        <dbReference type="Proteomes" id="UP000886523"/>
    </source>
</evidence>
<dbReference type="AlphaFoldDB" id="A0A9P6DWS0"/>
<protein>
    <submittedName>
        <fullName evidence="2">Uncharacterized protein</fullName>
    </submittedName>
</protein>
<accession>A0A9P6DWS0</accession>
<dbReference type="Proteomes" id="UP000886523">
    <property type="component" value="Unassembled WGS sequence"/>
</dbReference>
<keyword evidence="3" id="KW-1185">Reference proteome</keyword>
<dbReference type="EMBL" id="MU128965">
    <property type="protein sequence ID" value="KAF9514044.1"/>
    <property type="molecule type" value="Genomic_DNA"/>
</dbReference>
<proteinExistence type="predicted"/>